<feature type="non-terminal residue" evidence="9">
    <location>
        <position position="160"/>
    </location>
</feature>
<dbReference type="PANTHER" id="PTHR11059:SF0">
    <property type="entry name" value="DNA REPAIR PROTEIN RECN"/>
    <property type="match status" value="1"/>
</dbReference>
<gene>
    <name evidence="9" type="ORF">METZ01_LOCUS453014</name>
</gene>
<keyword evidence="6" id="KW-0234">DNA repair</keyword>
<evidence type="ECO:0000256" key="4">
    <source>
        <dbReference type="ARBA" id="ARBA00022763"/>
    </source>
</evidence>
<dbReference type="GO" id="GO:0009432">
    <property type="term" value="P:SOS response"/>
    <property type="evidence" value="ECO:0007669"/>
    <property type="project" value="TreeGrafter"/>
</dbReference>
<dbReference type="InterPro" id="IPR038729">
    <property type="entry name" value="Rad50/SbcC_AAA"/>
</dbReference>
<evidence type="ECO:0000256" key="2">
    <source>
        <dbReference type="ARBA" id="ARBA00021315"/>
    </source>
</evidence>
<dbReference type="Gene3D" id="3.40.50.300">
    <property type="entry name" value="P-loop containing nucleotide triphosphate hydrolases"/>
    <property type="match status" value="1"/>
</dbReference>
<dbReference type="SUPFAM" id="SSF52540">
    <property type="entry name" value="P-loop containing nucleoside triphosphate hydrolases"/>
    <property type="match status" value="1"/>
</dbReference>
<protein>
    <recommendedName>
        <fullName evidence="2">DNA repair protein RecN</fullName>
    </recommendedName>
    <alternativeName>
        <fullName evidence="7">Recombination protein N</fullName>
    </alternativeName>
</protein>
<sequence length="160" mass="16903">MLTRLSIRDVVVIERLELQFGPGLCVLTGETGAGKSILLDALSLALGRRAGPRLLRRGASEAIVTATFELLTGHAAQSMLEIHGIAGEEEVIVRRTLAADGRSRAFVNDQSVTVGFLAKLGAALVEIHGQNDRLGLLDPGGHRGVLDVSGNLGDLVFETK</sequence>
<evidence type="ECO:0000256" key="1">
    <source>
        <dbReference type="ARBA" id="ARBA00009441"/>
    </source>
</evidence>
<accession>A0A382ZXY9</accession>
<evidence type="ECO:0000313" key="9">
    <source>
        <dbReference type="EMBL" id="SVE00160.1"/>
    </source>
</evidence>
<dbReference type="CDD" id="cd03241">
    <property type="entry name" value="ABC_RecN"/>
    <property type="match status" value="1"/>
</dbReference>
<evidence type="ECO:0000256" key="3">
    <source>
        <dbReference type="ARBA" id="ARBA00022741"/>
    </source>
</evidence>
<dbReference type="GO" id="GO:0006310">
    <property type="term" value="P:DNA recombination"/>
    <property type="evidence" value="ECO:0007669"/>
    <property type="project" value="InterPro"/>
</dbReference>
<name>A0A382ZXY9_9ZZZZ</name>
<evidence type="ECO:0000256" key="7">
    <source>
        <dbReference type="ARBA" id="ARBA00033408"/>
    </source>
</evidence>
<dbReference type="GO" id="GO:0016887">
    <property type="term" value="F:ATP hydrolysis activity"/>
    <property type="evidence" value="ECO:0007669"/>
    <property type="project" value="InterPro"/>
</dbReference>
<dbReference type="PANTHER" id="PTHR11059">
    <property type="entry name" value="DNA REPAIR PROTEIN RECN"/>
    <property type="match status" value="1"/>
</dbReference>
<keyword evidence="4" id="KW-0227">DNA damage</keyword>
<keyword evidence="5" id="KW-0067">ATP-binding</keyword>
<organism evidence="9">
    <name type="scientific">marine metagenome</name>
    <dbReference type="NCBI Taxonomy" id="408172"/>
    <lineage>
        <taxon>unclassified sequences</taxon>
        <taxon>metagenomes</taxon>
        <taxon>ecological metagenomes</taxon>
    </lineage>
</organism>
<evidence type="ECO:0000256" key="6">
    <source>
        <dbReference type="ARBA" id="ARBA00023204"/>
    </source>
</evidence>
<feature type="domain" description="Rad50/SbcC-type AAA" evidence="8">
    <location>
        <begin position="4"/>
        <end position="101"/>
    </location>
</feature>
<comment type="similarity">
    <text evidence="1">Belongs to the RecN family.</text>
</comment>
<dbReference type="AlphaFoldDB" id="A0A382ZXY9"/>
<dbReference type="GO" id="GO:0005524">
    <property type="term" value="F:ATP binding"/>
    <property type="evidence" value="ECO:0007669"/>
    <property type="project" value="UniProtKB-KW"/>
</dbReference>
<dbReference type="GO" id="GO:0006302">
    <property type="term" value="P:double-strand break repair"/>
    <property type="evidence" value="ECO:0007669"/>
    <property type="project" value="InterPro"/>
</dbReference>
<keyword evidence="3" id="KW-0547">Nucleotide-binding</keyword>
<dbReference type="InterPro" id="IPR027417">
    <property type="entry name" value="P-loop_NTPase"/>
</dbReference>
<dbReference type="EMBL" id="UINC01187436">
    <property type="protein sequence ID" value="SVE00160.1"/>
    <property type="molecule type" value="Genomic_DNA"/>
</dbReference>
<reference evidence="9" key="1">
    <citation type="submission" date="2018-05" db="EMBL/GenBank/DDBJ databases">
        <authorList>
            <person name="Lanie J.A."/>
            <person name="Ng W.-L."/>
            <person name="Kazmierczak K.M."/>
            <person name="Andrzejewski T.M."/>
            <person name="Davidsen T.M."/>
            <person name="Wayne K.J."/>
            <person name="Tettelin H."/>
            <person name="Glass J.I."/>
            <person name="Rusch D."/>
            <person name="Podicherti R."/>
            <person name="Tsui H.-C.T."/>
            <person name="Winkler M.E."/>
        </authorList>
    </citation>
    <scope>NUCLEOTIDE SEQUENCE</scope>
</reference>
<dbReference type="GO" id="GO:0043590">
    <property type="term" value="C:bacterial nucleoid"/>
    <property type="evidence" value="ECO:0007669"/>
    <property type="project" value="TreeGrafter"/>
</dbReference>
<proteinExistence type="inferred from homology"/>
<evidence type="ECO:0000259" key="8">
    <source>
        <dbReference type="Pfam" id="PF13476"/>
    </source>
</evidence>
<dbReference type="Pfam" id="PF13476">
    <property type="entry name" value="AAA_23"/>
    <property type="match status" value="1"/>
</dbReference>
<evidence type="ECO:0000256" key="5">
    <source>
        <dbReference type="ARBA" id="ARBA00022840"/>
    </source>
</evidence>
<dbReference type="InterPro" id="IPR004604">
    <property type="entry name" value="DNA_recomb/repair_RecN"/>
</dbReference>